<keyword evidence="3" id="KW-1185">Reference proteome</keyword>
<dbReference type="STRING" id="767519.SAMN05216559_3768"/>
<sequence length="368" mass="40767">MTESVAFTDIKVDDEMVARVEEALRSGRFVKGPLVEQFEAAFADACDAEHAVAVNSGTDAIYLALKSVGVGEGDQVIVPAHTFFASASPILELGAEPVFVDVDPLTYTVDVDHLGRAAERSEDAEAIVPVHLYGHPADMKGIRRVARRHDLAVVEDSCQAHGATYEGQPTGSLGDVGCFSFYPSKNMTVGGDGGILTTDDAEIARRAREYRNHGRNDDGEHVRLGLNHRMDDVSAAFGLEQLSHLADWNAGRQRAAERYRDRLESVTAVRLPTERDDVDHVYHLFVIQSDERDELRDHLESQGIDTGIHYETPVHQTEAIRAEMASVPTLPRTERLVDRILSLPMHPRITDAEVDRVCDEIERFYGER</sequence>
<dbReference type="InterPro" id="IPR015424">
    <property type="entry name" value="PyrdxlP-dep_Trfase"/>
</dbReference>
<accession>A0A1I6M4E5</accession>
<protein>
    <submittedName>
        <fullName evidence="2">dTDP-4-amino-4,6-dideoxygalactose transaminase</fullName>
    </submittedName>
</protein>
<keyword evidence="1" id="KW-0663">Pyridoxal phosphate</keyword>
<organism evidence="2 3">
    <name type="scientific">Halomicrobium zhouii</name>
    <dbReference type="NCBI Taxonomy" id="767519"/>
    <lineage>
        <taxon>Archaea</taxon>
        <taxon>Methanobacteriati</taxon>
        <taxon>Methanobacteriota</taxon>
        <taxon>Stenosarchaea group</taxon>
        <taxon>Halobacteria</taxon>
        <taxon>Halobacteriales</taxon>
        <taxon>Haloarculaceae</taxon>
        <taxon>Halomicrobium</taxon>
    </lineage>
</organism>
<dbReference type="EMBL" id="FOZK01000004">
    <property type="protein sequence ID" value="SFS10607.1"/>
    <property type="molecule type" value="Genomic_DNA"/>
</dbReference>
<gene>
    <name evidence="2" type="ORF">SAMN05216559_3768</name>
</gene>
<dbReference type="GO" id="GO:0030170">
    <property type="term" value="F:pyridoxal phosphate binding"/>
    <property type="evidence" value="ECO:0007669"/>
    <property type="project" value="TreeGrafter"/>
</dbReference>
<dbReference type="SUPFAM" id="SSF53383">
    <property type="entry name" value="PLP-dependent transferases"/>
    <property type="match status" value="1"/>
</dbReference>
<dbReference type="Gene3D" id="3.90.1150.10">
    <property type="entry name" value="Aspartate Aminotransferase, domain 1"/>
    <property type="match status" value="1"/>
</dbReference>
<dbReference type="GO" id="GO:0000271">
    <property type="term" value="P:polysaccharide biosynthetic process"/>
    <property type="evidence" value="ECO:0007669"/>
    <property type="project" value="TreeGrafter"/>
</dbReference>
<dbReference type="AlphaFoldDB" id="A0A1I6M4E5"/>
<dbReference type="Gene3D" id="3.40.640.10">
    <property type="entry name" value="Type I PLP-dependent aspartate aminotransferase-like (Major domain)"/>
    <property type="match status" value="1"/>
</dbReference>
<dbReference type="GO" id="GO:0008483">
    <property type="term" value="F:transaminase activity"/>
    <property type="evidence" value="ECO:0007669"/>
    <property type="project" value="TreeGrafter"/>
</dbReference>
<dbReference type="Proteomes" id="UP000199062">
    <property type="component" value="Unassembled WGS sequence"/>
</dbReference>
<dbReference type="OrthoDB" id="10355at2157"/>
<dbReference type="CDD" id="cd00616">
    <property type="entry name" value="AHBA_syn"/>
    <property type="match status" value="1"/>
</dbReference>
<dbReference type="InterPro" id="IPR015421">
    <property type="entry name" value="PyrdxlP-dep_Trfase_major"/>
</dbReference>
<dbReference type="PIRSF" id="PIRSF000390">
    <property type="entry name" value="PLP_StrS"/>
    <property type="match status" value="1"/>
</dbReference>
<dbReference type="RefSeq" id="WP_089818579.1">
    <property type="nucleotide sequence ID" value="NZ_FOZK01000004.1"/>
</dbReference>
<name>A0A1I6M4E5_9EURY</name>
<proteinExistence type="inferred from homology"/>
<evidence type="ECO:0000313" key="3">
    <source>
        <dbReference type="Proteomes" id="UP000199062"/>
    </source>
</evidence>
<dbReference type="Pfam" id="PF01041">
    <property type="entry name" value="DegT_DnrJ_EryC1"/>
    <property type="match status" value="1"/>
</dbReference>
<reference evidence="2 3" key="1">
    <citation type="submission" date="2016-10" db="EMBL/GenBank/DDBJ databases">
        <authorList>
            <person name="de Groot N.N."/>
        </authorList>
    </citation>
    <scope>NUCLEOTIDE SEQUENCE [LARGE SCALE GENOMIC DNA]</scope>
    <source>
        <strain evidence="2 3">CGMCC 1.10457</strain>
    </source>
</reference>
<dbReference type="InterPro" id="IPR015422">
    <property type="entry name" value="PyrdxlP-dep_Trfase_small"/>
</dbReference>
<evidence type="ECO:0000256" key="1">
    <source>
        <dbReference type="RuleBase" id="RU004508"/>
    </source>
</evidence>
<dbReference type="PANTHER" id="PTHR30244">
    <property type="entry name" value="TRANSAMINASE"/>
    <property type="match status" value="1"/>
</dbReference>
<dbReference type="PANTHER" id="PTHR30244:SF34">
    <property type="entry name" value="DTDP-4-AMINO-4,6-DIDEOXYGALACTOSE TRANSAMINASE"/>
    <property type="match status" value="1"/>
</dbReference>
<dbReference type="InterPro" id="IPR000653">
    <property type="entry name" value="DegT/StrS_aminotransferase"/>
</dbReference>
<evidence type="ECO:0000313" key="2">
    <source>
        <dbReference type="EMBL" id="SFS10607.1"/>
    </source>
</evidence>
<comment type="similarity">
    <text evidence="1">Belongs to the DegT/DnrJ/EryC1 family.</text>
</comment>